<dbReference type="Proteomes" id="UP000319481">
    <property type="component" value="Unassembled WGS sequence"/>
</dbReference>
<dbReference type="RefSeq" id="WP_142912672.1">
    <property type="nucleotide sequence ID" value="NZ_JAPZLP010000003.1"/>
</dbReference>
<gene>
    <name evidence="1" type="ORF">EXN23_10725</name>
</gene>
<proteinExistence type="predicted"/>
<evidence type="ECO:0000313" key="1">
    <source>
        <dbReference type="EMBL" id="TRA93158.1"/>
    </source>
</evidence>
<organism evidence="1 2">
    <name type="scientific">Agrobacterium salinitolerans</name>
    <dbReference type="NCBI Taxonomy" id="1183413"/>
    <lineage>
        <taxon>Bacteria</taxon>
        <taxon>Pseudomonadati</taxon>
        <taxon>Pseudomonadota</taxon>
        <taxon>Alphaproteobacteria</taxon>
        <taxon>Hyphomicrobiales</taxon>
        <taxon>Rhizobiaceae</taxon>
        <taxon>Rhizobium/Agrobacterium group</taxon>
        <taxon>Agrobacterium</taxon>
    </lineage>
</organism>
<protein>
    <recommendedName>
        <fullName evidence="3">ApeA N-terminal domain-containing protein</fullName>
    </recommendedName>
</protein>
<comment type="caution">
    <text evidence="1">The sequence shown here is derived from an EMBL/GenBank/DDBJ whole genome shotgun (WGS) entry which is preliminary data.</text>
</comment>
<dbReference type="EMBL" id="SGNZ01000005">
    <property type="protein sequence ID" value="TRA93158.1"/>
    <property type="molecule type" value="Genomic_DNA"/>
</dbReference>
<name>A0ABY3BPN4_9HYPH</name>
<evidence type="ECO:0008006" key="3">
    <source>
        <dbReference type="Google" id="ProtNLM"/>
    </source>
</evidence>
<reference evidence="1 2" key="1">
    <citation type="journal article" date="2019" name="Appl. Microbiol. Biotechnol.">
        <title>Differential efficiency of wild type rhizogenic strains for rol gene transformation of plants.</title>
        <authorList>
            <person name="Desmet S."/>
            <person name="De Keyser E."/>
            <person name="Van Vaerenbergh J."/>
            <person name="Baeyen S."/>
            <person name="Van Huylenbroeck J."/>
            <person name="Geelen D."/>
            <person name="Dhooghe E."/>
        </authorList>
    </citation>
    <scope>NUCLEOTIDE SEQUENCE [LARGE SCALE GENOMIC DNA]</scope>
    <source>
        <strain evidence="1 2">GBBC3283</strain>
    </source>
</reference>
<evidence type="ECO:0000313" key="2">
    <source>
        <dbReference type="Proteomes" id="UP000319481"/>
    </source>
</evidence>
<accession>A0ABY3BPN4</accession>
<sequence>MDHLNISSIGTVPLFRWIPRQKDGESLYIHYNGGIRAARIPNDRWVLEPVRVQDRPASFGNFSRSDLGEIGQQFGLTPLAFQHSGWNKGSYYTRWIPIIPGKTNHMIGAADLWRNISNRISERRVNPRLSQLINASDEQIAQIIDDQQDDEKLPQFIALSLRGMDISVEEISAFYYEQLVDLMATNNLNGERVSTTQDQLLYTHVHSFFLHAGAARDYLAAFIAMRVGEDPAKTDSLASLCRKLRARHFNSDSMLDTLVVRGVVKESQQRGQWETGGWMKELSELRNTFTHRRPYGSLFAEKSGTILSLSEKRQLYRYKRPIQTETGEDVFDLIVKQYRRMIDLFYDLAKVSGLNSEITVITDDDVIEFRSPKDRS</sequence>
<keyword evidence="2" id="KW-1185">Reference proteome</keyword>